<feature type="region of interest" description="Disordered" evidence="1">
    <location>
        <begin position="97"/>
        <end position="119"/>
    </location>
</feature>
<evidence type="ECO:0000313" key="2">
    <source>
        <dbReference type="EMBL" id="KIM56338.1"/>
    </source>
</evidence>
<feature type="compositionally biased region" description="Polar residues" evidence="1">
    <location>
        <begin position="100"/>
        <end position="119"/>
    </location>
</feature>
<gene>
    <name evidence="2" type="ORF">SCLCIDRAFT_1220369</name>
</gene>
<dbReference type="EMBL" id="KN822118">
    <property type="protein sequence ID" value="KIM56338.1"/>
    <property type="molecule type" value="Genomic_DNA"/>
</dbReference>
<dbReference type="Proteomes" id="UP000053989">
    <property type="component" value="Unassembled WGS sequence"/>
</dbReference>
<name>A0A0C2Z346_9AGAM</name>
<proteinExistence type="predicted"/>
<keyword evidence="3" id="KW-1185">Reference proteome</keyword>
<evidence type="ECO:0000256" key="1">
    <source>
        <dbReference type="SAM" id="MobiDB-lite"/>
    </source>
</evidence>
<evidence type="ECO:0000313" key="3">
    <source>
        <dbReference type="Proteomes" id="UP000053989"/>
    </source>
</evidence>
<protein>
    <submittedName>
        <fullName evidence="2">Uncharacterized protein</fullName>
    </submittedName>
</protein>
<dbReference type="InParanoid" id="A0A0C2Z346"/>
<dbReference type="HOGENOM" id="CLU_2062863_0_0_1"/>
<dbReference type="AlphaFoldDB" id="A0A0C2Z346"/>
<reference evidence="3" key="2">
    <citation type="submission" date="2015-01" db="EMBL/GenBank/DDBJ databases">
        <title>Evolutionary Origins and Diversification of the Mycorrhizal Mutualists.</title>
        <authorList>
            <consortium name="DOE Joint Genome Institute"/>
            <consortium name="Mycorrhizal Genomics Consortium"/>
            <person name="Kohler A."/>
            <person name="Kuo A."/>
            <person name="Nagy L.G."/>
            <person name="Floudas D."/>
            <person name="Copeland A."/>
            <person name="Barry K.W."/>
            <person name="Cichocki N."/>
            <person name="Veneault-Fourrey C."/>
            <person name="LaButti K."/>
            <person name="Lindquist E.A."/>
            <person name="Lipzen A."/>
            <person name="Lundell T."/>
            <person name="Morin E."/>
            <person name="Murat C."/>
            <person name="Riley R."/>
            <person name="Ohm R."/>
            <person name="Sun H."/>
            <person name="Tunlid A."/>
            <person name="Henrissat B."/>
            <person name="Grigoriev I.V."/>
            <person name="Hibbett D.S."/>
            <person name="Martin F."/>
        </authorList>
    </citation>
    <scope>NUCLEOTIDE SEQUENCE [LARGE SCALE GENOMIC DNA]</scope>
    <source>
        <strain evidence="3">Foug A</strain>
    </source>
</reference>
<sequence>MSLSYYVRTFFVCEPTEGIYQASPKMSYSTMPMGELLKQLQTALTHLPSNVHRQSNTTLRTGHQIPKWWRHMARVKLCLTMHRLEAEMRKVDGKMKLRLTRSSSRNKGQDSLQSLLIQN</sequence>
<accession>A0A0C2Z346</accession>
<reference evidence="2 3" key="1">
    <citation type="submission" date="2014-04" db="EMBL/GenBank/DDBJ databases">
        <authorList>
            <consortium name="DOE Joint Genome Institute"/>
            <person name="Kuo A."/>
            <person name="Kohler A."/>
            <person name="Nagy L.G."/>
            <person name="Floudas D."/>
            <person name="Copeland A."/>
            <person name="Barry K.W."/>
            <person name="Cichocki N."/>
            <person name="Veneault-Fourrey C."/>
            <person name="LaButti K."/>
            <person name="Lindquist E.A."/>
            <person name="Lipzen A."/>
            <person name="Lundell T."/>
            <person name="Morin E."/>
            <person name="Murat C."/>
            <person name="Sun H."/>
            <person name="Tunlid A."/>
            <person name="Henrissat B."/>
            <person name="Grigoriev I.V."/>
            <person name="Hibbett D.S."/>
            <person name="Martin F."/>
            <person name="Nordberg H.P."/>
            <person name="Cantor M.N."/>
            <person name="Hua S.X."/>
        </authorList>
    </citation>
    <scope>NUCLEOTIDE SEQUENCE [LARGE SCALE GENOMIC DNA]</scope>
    <source>
        <strain evidence="2 3">Foug A</strain>
    </source>
</reference>
<organism evidence="2 3">
    <name type="scientific">Scleroderma citrinum Foug A</name>
    <dbReference type="NCBI Taxonomy" id="1036808"/>
    <lineage>
        <taxon>Eukaryota</taxon>
        <taxon>Fungi</taxon>
        <taxon>Dikarya</taxon>
        <taxon>Basidiomycota</taxon>
        <taxon>Agaricomycotina</taxon>
        <taxon>Agaricomycetes</taxon>
        <taxon>Agaricomycetidae</taxon>
        <taxon>Boletales</taxon>
        <taxon>Sclerodermatineae</taxon>
        <taxon>Sclerodermataceae</taxon>
        <taxon>Scleroderma</taxon>
    </lineage>
</organism>